<dbReference type="EMBL" id="FZQP02006793">
    <property type="protein sequence ID" value="VVD03701.1"/>
    <property type="molecule type" value="Genomic_DNA"/>
</dbReference>
<protein>
    <submittedName>
        <fullName evidence="1">Uncharacterized protein</fullName>
    </submittedName>
</protein>
<proteinExistence type="predicted"/>
<feature type="non-terminal residue" evidence="1">
    <location>
        <position position="1"/>
    </location>
</feature>
<gene>
    <name evidence="1" type="ORF">LSINAPIS_LOCUS13639</name>
</gene>
<evidence type="ECO:0000313" key="1">
    <source>
        <dbReference type="EMBL" id="VVD03701.1"/>
    </source>
</evidence>
<keyword evidence="2" id="KW-1185">Reference proteome</keyword>
<name>A0A5E4QZ66_9NEOP</name>
<organism evidence="1 2">
    <name type="scientific">Leptidea sinapis</name>
    <dbReference type="NCBI Taxonomy" id="189913"/>
    <lineage>
        <taxon>Eukaryota</taxon>
        <taxon>Metazoa</taxon>
        <taxon>Ecdysozoa</taxon>
        <taxon>Arthropoda</taxon>
        <taxon>Hexapoda</taxon>
        <taxon>Insecta</taxon>
        <taxon>Pterygota</taxon>
        <taxon>Neoptera</taxon>
        <taxon>Endopterygota</taxon>
        <taxon>Lepidoptera</taxon>
        <taxon>Glossata</taxon>
        <taxon>Ditrysia</taxon>
        <taxon>Papilionoidea</taxon>
        <taxon>Pieridae</taxon>
        <taxon>Dismorphiinae</taxon>
        <taxon>Leptidea</taxon>
    </lineage>
</organism>
<dbReference type="AlphaFoldDB" id="A0A5E4QZ66"/>
<accession>A0A5E4QZ66</accession>
<evidence type="ECO:0000313" key="2">
    <source>
        <dbReference type="Proteomes" id="UP000324832"/>
    </source>
</evidence>
<sequence length="206" mass="23319">QACDKTKDKTKELLKRWRTLPEGESASGHPEDICHATWVNRCSEDLECLDLDEEQPLAQLSSVQTEKMTLFFTELLDHDRDDVIKAGSFCRLVSKHIRISYTNGGGLKSRTTAVCADQMLVKSRAELPWKDGLRDGRYFWPTSTDSRICRSICKWLPHLGLRGLRTLLHQLAHGQEPQRTRAVGSGPTQVPPTAAPISYRLQRAQH</sequence>
<reference evidence="1 2" key="1">
    <citation type="submission" date="2017-07" db="EMBL/GenBank/DDBJ databases">
        <authorList>
            <person name="Talla V."/>
            <person name="Backstrom N."/>
        </authorList>
    </citation>
    <scope>NUCLEOTIDE SEQUENCE [LARGE SCALE GENOMIC DNA]</scope>
</reference>
<dbReference type="Proteomes" id="UP000324832">
    <property type="component" value="Unassembled WGS sequence"/>
</dbReference>